<sequence length="632" mass="69859">MSYSHAQFGKPEENYDQNPISPPQITHLRARQGLGSPWGLVQMFGAFIAGCALGIGHHFYYSYLNGRVAEHQSWYLAGGNAMSYVARVLFAASIGLCIRQWFWRAMRSKSWNLGTIDKLHGVKDNPEELLDARFAATFILRAPIGFLITLFVWVLPLIPIIAPTSLSVRVVSQTYFNKPIQIMNLDLSTPPLDSTSETNVFQSQFIQTYQSGAIVGSYQLPSSRALGLVLSAFNSGEIPTIVSPCSGNCTFNQTFFGPSYKCEDVTPENEDPGDPICPNIPAQDCMSAPSSTIHPYITTWYQSSLSNCNGTNVNPNLCDSNVPLSGQTIGAATDVGDGKIWIFYRWVAPQYRDVNRTMYDASIFENHKILCRSFNASFNIQRTYLSGGAEQIVGGTVDYINPVNYSSKVIGEDKSPGDMAAFAINDILFSLLSGIIGQYAGPSIPTVIDQTQLAGSKLVEPVPFPPIGDNNQFGIQKPVRYLAQAIEELHFNITVGMLSIKDLVWLKNETVTSTQFISQNQWVYNWWVLATVYGVFVVANIIALIVGMFAVKENHGVFIKNDGFLRIMMTTRNPELDQLTELVSDGMGEDDEQKLLEGREVKFGYLANDYQGGLGNRRVGFGFPDSIVKMGK</sequence>
<evidence type="ECO:0000256" key="2">
    <source>
        <dbReference type="SAM" id="Phobius"/>
    </source>
</evidence>
<feature type="region of interest" description="Disordered" evidence="1">
    <location>
        <begin position="1"/>
        <end position="22"/>
    </location>
</feature>
<dbReference type="Proteomes" id="UP001365542">
    <property type="component" value="Unassembled WGS sequence"/>
</dbReference>
<dbReference type="AlphaFoldDB" id="A0AAV9WTM3"/>
<dbReference type="EMBL" id="JAVHJO010000017">
    <property type="protein sequence ID" value="KAK6525099.1"/>
    <property type="molecule type" value="Genomic_DNA"/>
</dbReference>
<dbReference type="PANTHER" id="PTHR35041:SF6">
    <property type="entry name" value="FORMYLMETHIONINE DEFORMYLASE-LIKE PROTEIN-RELATED"/>
    <property type="match status" value="1"/>
</dbReference>
<accession>A0AAV9WTM3</accession>
<keyword evidence="2" id="KW-0472">Membrane</keyword>
<protein>
    <submittedName>
        <fullName evidence="3">Uncharacterized protein</fullName>
    </submittedName>
</protein>
<feature type="transmembrane region" description="Helical" evidence="2">
    <location>
        <begin position="38"/>
        <end position="61"/>
    </location>
</feature>
<keyword evidence="4" id="KW-1185">Reference proteome</keyword>
<proteinExistence type="predicted"/>
<feature type="transmembrane region" description="Helical" evidence="2">
    <location>
        <begin position="138"/>
        <end position="162"/>
    </location>
</feature>
<keyword evidence="2" id="KW-0812">Transmembrane</keyword>
<dbReference type="PANTHER" id="PTHR35041">
    <property type="entry name" value="MEDIATOR OF RNA POLYMERASE II TRANSCRIPTION SUBUNIT 1"/>
    <property type="match status" value="1"/>
</dbReference>
<evidence type="ECO:0000313" key="4">
    <source>
        <dbReference type="Proteomes" id="UP001365542"/>
    </source>
</evidence>
<keyword evidence="2" id="KW-1133">Transmembrane helix</keyword>
<name>A0AAV9WTM3_9PEZI</name>
<evidence type="ECO:0000256" key="1">
    <source>
        <dbReference type="SAM" id="MobiDB-lite"/>
    </source>
</evidence>
<reference evidence="3 4" key="1">
    <citation type="submission" date="2019-10" db="EMBL/GenBank/DDBJ databases">
        <authorList>
            <person name="Palmer J.M."/>
        </authorList>
    </citation>
    <scope>NUCLEOTIDE SEQUENCE [LARGE SCALE GENOMIC DNA]</scope>
    <source>
        <strain evidence="3 4">TWF694</strain>
    </source>
</reference>
<evidence type="ECO:0000313" key="3">
    <source>
        <dbReference type="EMBL" id="KAK6525099.1"/>
    </source>
</evidence>
<organism evidence="3 4">
    <name type="scientific">Orbilia ellipsospora</name>
    <dbReference type="NCBI Taxonomy" id="2528407"/>
    <lineage>
        <taxon>Eukaryota</taxon>
        <taxon>Fungi</taxon>
        <taxon>Dikarya</taxon>
        <taxon>Ascomycota</taxon>
        <taxon>Pezizomycotina</taxon>
        <taxon>Orbiliomycetes</taxon>
        <taxon>Orbiliales</taxon>
        <taxon>Orbiliaceae</taxon>
        <taxon>Orbilia</taxon>
    </lineage>
</organism>
<comment type="caution">
    <text evidence="3">The sequence shown here is derived from an EMBL/GenBank/DDBJ whole genome shotgun (WGS) entry which is preliminary data.</text>
</comment>
<feature type="transmembrane region" description="Helical" evidence="2">
    <location>
        <begin position="81"/>
        <end position="102"/>
    </location>
</feature>
<gene>
    <name evidence="3" type="ORF">TWF694_005247</name>
</gene>
<feature type="transmembrane region" description="Helical" evidence="2">
    <location>
        <begin position="526"/>
        <end position="551"/>
    </location>
</feature>